<protein>
    <submittedName>
        <fullName evidence="4">D-alanyl-D-alanine carboxypeptidase</fullName>
    </submittedName>
</protein>
<name>A0A1H1NBW8_9MICO</name>
<proteinExistence type="predicted"/>
<evidence type="ECO:0000256" key="1">
    <source>
        <dbReference type="SAM" id="MobiDB-lite"/>
    </source>
</evidence>
<dbReference type="InterPro" id="IPR052179">
    <property type="entry name" value="DD-CPase-like"/>
</dbReference>
<dbReference type="PANTHER" id="PTHR34385">
    <property type="entry name" value="D-ALANYL-D-ALANINE CARBOXYPEPTIDASE"/>
    <property type="match status" value="1"/>
</dbReference>
<sequence length="291" mass="30589">MAAEARAAETSPRRAAMAREAAAVPPTFGSSSARRVSAGAAESRGSDGALLKSVRKRKLRTVSTLAAVSVAGAATAVTMLVNNLGGGAEVKTDPTAASEPAAINPEKVNADIPEAKGKSSMEIGVPSAKQKKVEAASRAVEKSALPGCDEKQNFDQSAGNGELPDEWLCDLGKEDHRLRADAAVSFAKMNAAYKKDTGKELEITDSYRDMAGQLSVASRKPGLAAKPGTSLHGWGIALDLGGGVANKTGAWNWLVEHGDEYGWENPDWAKASMYEPWHWEYTPARSSIPGK</sequence>
<keyword evidence="2" id="KW-0472">Membrane</keyword>
<keyword evidence="4" id="KW-0378">Hydrolase</keyword>
<dbReference type="SUPFAM" id="SSF55166">
    <property type="entry name" value="Hedgehog/DD-peptidase"/>
    <property type="match status" value="1"/>
</dbReference>
<dbReference type="Gene3D" id="3.30.1380.10">
    <property type="match status" value="1"/>
</dbReference>
<feature type="compositionally biased region" description="Low complexity" evidence="1">
    <location>
        <begin position="13"/>
        <end position="43"/>
    </location>
</feature>
<feature type="region of interest" description="Disordered" evidence="1">
    <location>
        <begin position="1"/>
        <end position="52"/>
    </location>
</feature>
<dbReference type="CDD" id="cd14814">
    <property type="entry name" value="Peptidase_M15"/>
    <property type="match status" value="1"/>
</dbReference>
<dbReference type="GO" id="GO:0006508">
    <property type="term" value="P:proteolysis"/>
    <property type="evidence" value="ECO:0007669"/>
    <property type="project" value="InterPro"/>
</dbReference>
<reference evidence="5" key="1">
    <citation type="submission" date="2016-10" db="EMBL/GenBank/DDBJ databases">
        <authorList>
            <person name="Varghese N."/>
            <person name="Submissions S."/>
        </authorList>
    </citation>
    <scope>NUCLEOTIDE SEQUENCE [LARGE SCALE GENOMIC DNA]</scope>
    <source>
        <strain evidence="5">DSM 23676</strain>
    </source>
</reference>
<dbReference type="EMBL" id="LT629766">
    <property type="protein sequence ID" value="SDR95859.1"/>
    <property type="molecule type" value="Genomic_DNA"/>
</dbReference>
<dbReference type="InterPro" id="IPR003709">
    <property type="entry name" value="VanY-like_core_dom"/>
</dbReference>
<dbReference type="PANTHER" id="PTHR34385:SF1">
    <property type="entry name" value="PEPTIDOGLYCAN L-ALANYL-D-GLUTAMATE ENDOPEPTIDASE CWLK"/>
    <property type="match status" value="1"/>
</dbReference>
<dbReference type="Pfam" id="PF02557">
    <property type="entry name" value="VanY"/>
    <property type="match status" value="1"/>
</dbReference>
<keyword evidence="2" id="KW-1133">Transmembrane helix</keyword>
<organism evidence="4 5">
    <name type="scientific">Brevibacterium siliguriense</name>
    <dbReference type="NCBI Taxonomy" id="1136497"/>
    <lineage>
        <taxon>Bacteria</taxon>
        <taxon>Bacillati</taxon>
        <taxon>Actinomycetota</taxon>
        <taxon>Actinomycetes</taxon>
        <taxon>Micrococcales</taxon>
        <taxon>Brevibacteriaceae</taxon>
        <taxon>Brevibacterium</taxon>
    </lineage>
</organism>
<keyword evidence="4" id="KW-0121">Carboxypeptidase</keyword>
<dbReference type="AlphaFoldDB" id="A0A1H1NBW8"/>
<dbReference type="GO" id="GO:0004180">
    <property type="term" value="F:carboxypeptidase activity"/>
    <property type="evidence" value="ECO:0007669"/>
    <property type="project" value="UniProtKB-KW"/>
</dbReference>
<dbReference type="Proteomes" id="UP000199597">
    <property type="component" value="Chromosome I"/>
</dbReference>
<gene>
    <name evidence="4" type="ORF">SAMN04489752_0674</name>
</gene>
<evidence type="ECO:0000313" key="5">
    <source>
        <dbReference type="Proteomes" id="UP000199597"/>
    </source>
</evidence>
<evidence type="ECO:0000259" key="3">
    <source>
        <dbReference type="Pfam" id="PF02557"/>
    </source>
</evidence>
<feature type="domain" description="D-alanyl-D-alanine carboxypeptidase-like core" evidence="3">
    <location>
        <begin position="176"/>
        <end position="283"/>
    </location>
</feature>
<evidence type="ECO:0000313" key="4">
    <source>
        <dbReference type="EMBL" id="SDR95859.1"/>
    </source>
</evidence>
<dbReference type="InterPro" id="IPR009045">
    <property type="entry name" value="Zn_M74/Hedgehog-like"/>
</dbReference>
<feature type="transmembrane region" description="Helical" evidence="2">
    <location>
        <begin position="62"/>
        <end position="81"/>
    </location>
</feature>
<dbReference type="STRING" id="1136497.SAMN04489752_0674"/>
<evidence type="ECO:0000256" key="2">
    <source>
        <dbReference type="SAM" id="Phobius"/>
    </source>
</evidence>
<keyword evidence="5" id="KW-1185">Reference proteome</keyword>
<accession>A0A1H1NBW8</accession>
<keyword evidence="4" id="KW-0645">Protease</keyword>
<keyword evidence="2" id="KW-0812">Transmembrane</keyword>